<dbReference type="SMART" id="SM00175">
    <property type="entry name" value="RAB"/>
    <property type="match status" value="1"/>
</dbReference>
<organism evidence="5">
    <name type="scientific">Tetrahymena thermophila</name>
    <dbReference type="NCBI Taxonomy" id="5911"/>
    <lineage>
        <taxon>Eukaryota</taxon>
        <taxon>Sar</taxon>
        <taxon>Alveolata</taxon>
        <taxon>Ciliophora</taxon>
        <taxon>Intramacronucleata</taxon>
        <taxon>Oligohymenophorea</taxon>
        <taxon>Hymenostomatida</taxon>
        <taxon>Tetrahymenina</taxon>
        <taxon>Tetrahymenidae</taxon>
        <taxon>Tetrahymena</taxon>
    </lineage>
</organism>
<evidence type="ECO:0000313" key="5">
    <source>
        <dbReference type="EMBL" id="BAJ21279.1"/>
    </source>
</evidence>
<evidence type="ECO:0000256" key="4">
    <source>
        <dbReference type="SAM" id="MobiDB-lite"/>
    </source>
</evidence>
<dbReference type="Pfam" id="PF00071">
    <property type="entry name" value="Ras"/>
    <property type="match status" value="1"/>
</dbReference>
<reference evidence="5" key="1">
    <citation type="journal article" date="2010" name="J. Eukaryot. Microbiol.">
        <title>Marked amplification and diversification of products of ras genes from rat brain, Rab GTPases, in the ciliates Tetrahymena thermophila and Paramecium tetraurelia.</title>
        <authorList>
            <person name="Saito-Nakano Y."/>
            <person name="Nakahara T."/>
            <person name="Nakano K."/>
            <person name="Nozaki T."/>
            <person name="Numata O."/>
        </authorList>
    </citation>
    <scope>NUCLEOTIDE SEQUENCE</scope>
</reference>
<dbReference type="PRINTS" id="PR00449">
    <property type="entry name" value="RASTRNSFRMNG"/>
</dbReference>
<proteinExistence type="evidence at transcript level"/>
<dbReference type="NCBIfam" id="TIGR00231">
    <property type="entry name" value="small_GTP"/>
    <property type="match status" value="1"/>
</dbReference>
<dbReference type="PROSITE" id="PS51421">
    <property type="entry name" value="RAS"/>
    <property type="match status" value="1"/>
</dbReference>
<dbReference type="FunFam" id="3.40.50.300:FF:001072">
    <property type="entry name" value="Rab family GTPase"/>
    <property type="match status" value="1"/>
</dbReference>
<comment type="similarity">
    <text evidence="1">Belongs to the small GTPase superfamily. Rab family.</text>
</comment>
<dbReference type="InterPro" id="IPR050209">
    <property type="entry name" value="Rab_GTPases_membrane_traffic"/>
</dbReference>
<dbReference type="SMART" id="SM00176">
    <property type="entry name" value="RAN"/>
    <property type="match status" value="1"/>
</dbReference>
<evidence type="ECO:0000256" key="3">
    <source>
        <dbReference type="ARBA" id="ARBA00023134"/>
    </source>
</evidence>
<protein>
    <submittedName>
        <fullName evidence="5">Rab-family small GTPase Rab2C</fullName>
    </submittedName>
</protein>
<name>E1CAY9_TETTH</name>
<evidence type="ECO:0000256" key="1">
    <source>
        <dbReference type="ARBA" id="ARBA00006270"/>
    </source>
</evidence>
<dbReference type="AlphaFoldDB" id="E1CAY9"/>
<dbReference type="PROSITE" id="PS51420">
    <property type="entry name" value="RHO"/>
    <property type="match status" value="1"/>
</dbReference>
<dbReference type="InterPro" id="IPR001806">
    <property type="entry name" value="Small_GTPase"/>
</dbReference>
<dbReference type="SMART" id="SM00173">
    <property type="entry name" value="RAS"/>
    <property type="match status" value="1"/>
</dbReference>
<dbReference type="GO" id="GO:0003924">
    <property type="term" value="F:GTPase activity"/>
    <property type="evidence" value="ECO:0007669"/>
    <property type="project" value="InterPro"/>
</dbReference>
<dbReference type="EMBL" id="AB365899">
    <property type="protein sequence ID" value="BAJ21279.1"/>
    <property type="molecule type" value="mRNA"/>
</dbReference>
<dbReference type="InterPro" id="IPR027417">
    <property type="entry name" value="P-loop_NTPase"/>
</dbReference>
<dbReference type="PANTHER" id="PTHR47979">
    <property type="entry name" value="DRAB11-RELATED"/>
    <property type="match status" value="1"/>
</dbReference>
<keyword evidence="3" id="KW-0342">GTP-binding</keyword>
<gene>
    <name evidence="5" type="primary">RAB2C</name>
</gene>
<accession>E1CAY9</accession>
<evidence type="ECO:0000256" key="2">
    <source>
        <dbReference type="ARBA" id="ARBA00022741"/>
    </source>
</evidence>
<keyword evidence="2" id="KW-0547">Nucleotide-binding</keyword>
<dbReference type="InterPro" id="IPR005225">
    <property type="entry name" value="Small_GTP-bd"/>
</dbReference>
<dbReference type="Gene3D" id="3.40.50.300">
    <property type="entry name" value="P-loop containing nucleotide triphosphate hydrolases"/>
    <property type="match status" value="1"/>
</dbReference>
<feature type="region of interest" description="Disordered" evidence="4">
    <location>
        <begin position="196"/>
        <end position="223"/>
    </location>
</feature>
<sequence length="223" mass="25299">MSSYYYLFKFIVIGDSGVGKSCLVLQFTENYIRKNHDVTIGVEFGVKIVQIDGKNIKLQIWDTAGQENFRSLTRAYYRTAIGAIVVYDISRRDSFLHINDWIKEMKSNGNQNMVVLLIGNKKDKESQRQVQTEEGQAVANENGFLFFETSARDSINVDEAFTKLAEQITRKVDSGEIPIGDNQTIKIGAEYSFYQSKSRDQTEEGGNVNLSKQQKDQNKSSCC</sequence>
<dbReference type="PROSITE" id="PS51419">
    <property type="entry name" value="RAB"/>
    <property type="match status" value="1"/>
</dbReference>
<dbReference type="GO" id="GO:0005525">
    <property type="term" value="F:GTP binding"/>
    <property type="evidence" value="ECO:0007669"/>
    <property type="project" value="UniProtKB-KW"/>
</dbReference>
<dbReference type="SUPFAM" id="SSF52540">
    <property type="entry name" value="P-loop containing nucleoside triphosphate hydrolases"/>
    <property type="match status" value="1"/>
</dbReference>
<feature type="compositionally biased region" description="Basic and acidic residues" evidence="4">
    <location>
        <begin position="213"/>
        <end position="223"/>
    </location>
</feature>
<dbReference type="SMART" id="SM00174">
    <property type="entry name" value="RHO"/>
    <property type="match status" value="1"/>
</dbReference>